<dbReference type="GO" id="GO:0046872">
    <property type="term" value="F:metal ion binding"/>
    <property type="evidence" value="ECO:0007669"/>
    <property type="project" value="UniProtKB-UniRule"/>
</dbReference>
<sequence>MTDHLLQQKAQIHAPRPPLAGKHHGTFAFYTIRDRLPVILTKVIDDVYRTIVGIPDDESVRIAEGKAVIERIAALRYAMQRDKRIPPIEDSMPDTAVWNDFLDTYWKGQGHFQVAWLFQECYMYRKIREAFALTTTWTAYDPFLREKQASLAKGLDVLGALSHHVAKLHERAHDPSTRTVALAELLIYSLWGNAVDLSLLVAADNVEVAALGAKLVKKGTEGVVANDLDVVVAHLAGLHGKRVDLVLDNAGFELAADLFLADWLIASGIASSIVFHVKSIPWFVSDTTTADFHATLADLTPIIPMFVARWQSHLASGAWRIHEDPFWTYPHAYYHLPSFPIFDTLKQADLVVFKGDLNYRKLVFDCSWDPTTSFAEAIGPLGQKETKFPPLVSLRTCKSDVCVGLTPAKVEEMAKVKDWMVSGHYAVISGANFPAASRV</sequence>
<accession>A0A0L0RWH2</accession>
<dbReference type="Gene3D" id="3.40.50.10880">
    <property type="entry name" value="Uncharacterised protein PF01937, DUF89, domain 3"/>
    <property type="match status" value="1"/>
</dbReference>
<dbReference type="PANTHER" id="PTHR12260">
    <property type="entry name" value="DAMAGE-CONTROL PHOSPHATASE ARMT1"/>
    <property type="match status" value="1"/>
</dbReference>
<dbReference type="InterPro" id="IPR002791">
    <property type="entry name" value="ARMT1-like_metal-bd"/>
</dbReference>
<dbReference type="SUPFAM" id="SSF111321">
    <property type="entry name" value="AF1104-like"/>
    <property type="match status" value="1"/>
</dbReference>
<comment type="catalytic activity">
    <reaction evidence="6 7">
        <text>beta-D-fructose 6-phosphate = dihydroxyacetone + D-glyceraldehyde 3-phosphate</text>
        <dbReference type="Rhea" id="RHEA:28002"/>
        <dbReference type="ChEBI" id="CHEBI:16016"/>
        <dbReference type="ChEBI" id="CHEBI:57634"/>
        <dbReference type="ChEBI" id="CHEBI:59776"/>
    </reaction>
</comment>
<dbReference type="GO" id="GO:0103026">
    <property type="term" value="F:fructose-1-phosphatase activity"/>
    <property type="evidence" value="ECO:0007669"/>
    <property type="project" value="RHEA"/>
</dbReference>
<dbReference type="STRING" id="578462.A0A0L0RWH2"/>
<evidence type="ECO:0000256" key="7">
    <source>
        <dbReference type="RuleBase" id="RU367030"/>
    </source>
</evidence>
<comment type="cofactor">
    <cofactor evidence="7">
        <name>Mn(2+)</name>
        <dbReference type="ChEBI" id="CHEBI:29035"/>
    </cofactor>
    <cofactor evidence="7">
        <name>Ni(2+)</name>
        <dbReference type="ChEBI" id="CHEBI:49786"/>
    </cofactor>
</comment>
<dbReference type="eggNOG" id="KOG3870">
    <property type="taxonomic scope" value="Eukaryota"/>
</dbReference>
<evidence type="ECO:0000256" key="6">
    <source>
        <dbReference type="ARBA" id="ARBA00048809"/>
    </source>
</evidence>
<evidence type="ECO:0000313" key="9">
    <source>
        <dbReference type="EMBL" id="KNE54426.1"/>
    </source>
</evidence>
<keyword evidence="5 7" id="KW-0464">Manganese</keyword>
<dbReference type="Pfam" id="PF01937">
    <property type="entry name" value="ARMT1-like_dom"/>
    <property type="match status" value="1"/>
</dbReference>
<comment type="catalytic activity">
    <reaction evidence="1 7">
        <text>beta-D-fructose 1-phosphate + H2O = D-fructose + phosphate</text>
        <dbReference type="Rhea" id="RHEA:35603"/>
        <dbReference type="ChEBI" id="CHEBI:15377"/>
        <dbReference type="ChEBI" id="CHEBI:37721"/>
        <dbReference type="ChEBI" id="CHEBI:43474"/>
        <dbReference type="ChEBI" id="CHEBI:138881"/>
    </reaction>
</comment>
<dbReference type="Gene3D" id="1.20.930.60">
    <property type="match status" value="1"/>
</dbReference>
<dbReference type="GO" id="GO:0006974">
    <property type="term" value="P:DNA damage response"/>
    <property type="evidence" value="ECO:0007669"/>
    <property type="project" value="TreeGrafter"/>
</dbReference>
<reference evidence="9 10" key="1">
    <citation type="submission" date="2009-11" db="EMBL/GenBank/DDBJ databases">
        <title>Annotation of Allomyces macrogynus ATCC 38327.</title>
        <authorList>
            <consortium name="The Broad Institute Genome Sequencing Platform"/>
            <person name="Russ C."/>
            <person name="Cuomo C."/>
            <person name="Burger G."/>
            <person name="Gray M.W."/>
            <person name="Holland P.W.H."/>
            <person name="King N."/>
            <person name="Lang F.B.F."/>
            <person name="Roger A.J."/>
            <person name="Ruiz-Trillo I."/>
            <person name="Young S.K."/>
            <person name="Zeng Q."/>
            <person name="Gargeya S."/>
            <person name="Fitzgerald M."/>
            <person name="Haas B."/>
            <person name="Abouelleil A."/>
            <person name="Alvarado L."/>
            <person name="Arachchi H.M."/>
            <person name="Berlin A."/>
            <person name="Chapman S.B."/>
            <person name="Gearin G."/>
            <person name="Goldberg J."/>
            <person name="Griggs A."/>
            <person name="Gujja S."/>
            <person name="Hansen M."/>
            <person name="Heiman D."/>
            <person name="Howarth C."/>
            <person name="Larimer J."/>
            <person name="Lui A."/>
            <person name="MacDonald P.J.P."/>
            <person name="McCowen C."/>
            <person name="Montmayeur A."/>
            <person name="Murphy C."/>
            <person name="Neiman D."/>
            <person name="Pearson M."/>
            <person name="Priest M."/>
            <person name="Roberts A."/>
            <person name="Saif S."/>
            <person name="Shea T."/>
            <person name="Sisk P."/>
            <person name="Stolte C."/>
            <person name="Sykes S."/>
            <person name="Wortman J."/>
            <person name="Nusbaum C."/>
            <person name="Birren B."/>
        </authorList>
    </citation>
    <scope>NUCLEOTIDE SEQUENCE [LARGE SCALE GENOMIC DNA]</scope>
    <source>
        <strain evidence="9 10">ATCC 38327</strain>
    </source>
</reference>
<dbReference type="EMBL" id="GG745328">
    <property type="protein sequence ID" value="KNE54426.1"/>
    <property type="molecule type" value="Genomic_DNA"/>
</dbReference>
<dbReference type="GO" id="GO:0097023">
    <property type="term" value="F:fructose 6-phosphate aldolase activity"/>
    <property type="evidence" value="ECO:0007669"/>
    <property type="project" value="RHEA"/>
</dbReference>
<evidence type="ECO:0000256" key="1">
    <source>
        <dbReference type="ARBA" id="ARBA00001326"/>
    </source>
</evidence>
<evidence type="ECO:0000256" key="5">
    <source>
        <dbReference type="ARBA" id="ARBA00023211"/>
    </source>
</evidence>
<reference evidence="10" key="2">
    <citation type="submission" date="2009-11" db="EMBL/GenBank/DDBJ databases">
        <title>The Genome Sequence of Allomyces macrogynus strain ATCC 38327.</title>
        <authorList>
            <consortium name="The Broad Institute Genome Sequencing Platform"/>
            <person name="Russ C."/>
            <person name="Cuomo C."/>
            <person name="Shea T."/>
            <person name="Young S.K."/>
            <person name="Zeng Q."/>
            <person name="Koehrsen M."/>
            <person name="Haas B."/>
            <person name="Borodovsky M."/>
            <person name="Guigo R."/>
            <person name="Alvarado L."/>
            <person name="Berlin A."/>
            <person name="Borenstein D."/>
            <person name="Chen Z."/>
            <person name="Engels R."/>
            <person name="Freedman E."/>
            <person name="Gellesch M."/>
            <person name="Goldberg J."/>
            <person name="Griggs A."/>
            <person name="Gujja S."/>
            <person name="Heiman D."/>
            <person name="Hepburn T."/>
            <person name="Howarth C."/>
            <person name="Jen D."/>
            <person name="Larson L."/>
            <person name="Lewis B."/>
            <person name="Mehta T."/>
            <person name="Park D."/>
            <person name="Pearson M."/>
            <person name="Roberts A."/>
            <person name="Saif S."/>
            <person name="Shenoy N."/>
            <person name="Sisk P."/>
            <person name="Stolte C."/>
            <person name="Sykes S."/>
            <person name="Walk T."/>
            <person name="White J."/>
            <person name="Yandava C."/>
            <person name="Burger G."/>
            <person name="Gray M.W."/>
            <person name="Holland P.W.H."/>
            <person name="King N."/>
            <person name="Lang F.B.F."/>
            <person name="Roger A.J."/>
            <person name="Ruiz-Trillo I."/>
            <person name="Lander E."/>
            <person name="Nusbaum C."/>
        </authorList>
    </citation>
    <scope>NUCLEOTIDE SEQUENCE [LARGE SCALE GENOMIC DNA]</scope>
    <source>
        <strain evidence="10">ATCC 38327</strain>
    </source>
</reference>
<evidence type="ECO:0000313" key="10">
    <source>
        <dbReference type="Proteomes" id="UP000054350"/>
    </source>
</evidence>
<dbReference type="EC" id="3.1.3.-" evidence="7"/>
<evidence type="ECO:0000256" key="4">
    <source>
        <dbReference type="ARBA" id="ARBA00022801"/>
    </source>
</evidence>
<dbReference type="GO" id="GO:0005634">
    <property type="term" value="C:nucleus"/>
    <property type="evidence" value="ECO:0007669"/>
    <property type="project" value="TreeGrafter"/>
</dbReference>
<comment type="similarity">
    <text evidence="2 7">Belongs to the damage-control phosphatase family. Sugar phosphate phosphatase III subfamily.</text>
</comment>
<keyword evidence="3 7" id="KW-0479">Metal-binding</keyword>
<dbReference type="VEuPathDB" id="FungiDB:AMAG_00401"/>
<proteinExistence type="inferred from homology"/>
<dbReference type="Proteomes" id="UP000054350">
    <property type="component" value="Unassembled WGS sequence"/>
</dbReference>
<gene>
    <name evidence="9" type="ORF">AMAG_00401</name>
</gene>
<organism evidence="9 10">
    <name type="scientific">Allomyces macrogynus (strain ATCC 38327)</name>
    <name type="common">Allomyces javanicus var. macrogynus</name>
    <dbReference type="NCBI Taxonomy" id="578462"/>
    <lineage>
        <taxon>Eukaryota</taxon>
        <taxon>Fungi</taxon>
        <taxon>Fungi incertae sedis</taxon>
        <taxon>Blastocladiomycota</taxon>
        <taxon>Blastocladiomycetes</taxon>
        <taxon>Blastocladiales</taxon>
        <taxon>Blastocladiaceae</taxon>
        <taxon>Allomyces</taxon>
    </lineage>
</organism>
<evidence type="ECO:0000256" key="3">
    <source>
        <dbReference type="ARBA" id="ARBA00022723"/>
    </source>
</evidence>
<dbReference type="InterPro" id="IPR036075">
    <property type="entry name" value="ARMT-1-like_metal-bd_sf"/>
</dbReference>
<name>A0A0L0RWH2_ALLM3</name>
<keyword evidence="10" id="KW-1185">Reference proteome</keyword>
<protein>
    <recommendedName>
        <fullName evidence="7">Sugar phosphate phosphatase</fullName>
        <ecNumber evidence="7">3.1.3.-</ecNumber>
    </recommendedName>
</protein>
<evidence type="ECO:0000259" key="8">
    <source>
        <dbReference type="Pfam" id="PF01937"/>
    </source>
</evidence>
<feature type="domain" description="Damage-control phosphatase ARMT1-like metal-binding" evidence="8">
    <location>
        <begin position="31"/>
        <end position="411"/>
    </location>
</feature>
<evidence type="ECO:0000256" key="2">
    <source>
        <dbReference type="ARBA" id="ARBA00009519"/>
    </source>
</evidence>
<dbReference type="OMA" id="IFARQKM"/>
<comment type="domain">
    <text evidence="7">Subfamily III proteins have a conserved RTxK motif about 40-50 residues from the C-terminus; the threonine may be replaced by serine or cysteine.</text>
</comment>
<dbReference type="InterPro" id="IPR039763">
    <property type="entry name" value="ARMT1"/>
</dbReference>
<keyword evidence="4 7" id="KW-0378">Hydrolase</keyword>
<dbReference type="OrthoDB" id="541375at2759"/>
<comment type="function">
    <text evidence="7">Metal-dependent phosphatase that shows phosphatase activity against several substrates, including fructose-1-phosphate and fructose-6-phosphate. Its preference for fructose-1-phosphate, a strong glycating agent that causes DNA damage rather than a canonical yeast metabolite, suggests a damage-control function in hexose phosphate metabolism.</text>
</comment>
<dbReference type="AlphaFoldDB" id="A0A0L0RWH2"/>
<dbReference type="PANTHER" id="PTHR12260:SF6">
    <property type="entry name" value="DAMAGE-CONTROL PHOSPHATASE ARMT1"/>
    <property type="match status" value="1"/>
</dbReference>